<accession>A0ABX6T5B2</accession>
<evidence type="ECO:0000313" key="2">
    <source>
        <dbReference type="Proteomes" id="UP000516105"/>
    </source>
</evidence>
<reference evidence="1 2" key="1">
    <citation type="submission" date="2020-08" db="EMBL/GenBank/DDBJ databases">
        <title>Genome sequence of Sphingomonas sediminicola KACC 15039T.</title>
        <authorList>
            <person name="Hyun D.-W."/>
            <person name="Bae J.-W."/>
        </authorList>
    </citation>
    <scope>NUCLEOTIDE SEQUENCE [LARGE SCALE GENOMIC DNA]</scope>
    <source>
        <strain evidence="1 2">KACC 15039</strain>
    </source>
</reference>
<keyword evidence="2" id="KW-1185">Reference proteome</keyword>
<dbReference type="Proteomes" id="UP000516105">
    <property type="component" value="Chromosome"/>
</dbReference>
<sequence>MVILASVGAVLAGVPAQADAQVAVGVRGESPSDALARNMKELATNPRSFNALIGAGRAALALGDTQAAAGFFGRADEVWPDSPLAQAGMGAALAQEGDGSGALQYFSRAAQRGATQSMIGADRGLAYDLVGQHSQAQADYRAALSGQDGDEARRRLALSLAITGKKADALAMLSPLMARGDAAGARCRAFVLALTGDSSGAKNAIEAAMPGSSANMAYFFRKLPELRSDQKAAAVNLGIFPDSGTQVASASPPPVSMNPVNIIQKNARRSDDADDDRIGSIEKWLSEATQGNTTLPATPAAPTQQVAAASVPQFSVPVRTGVDTSLTTTRKLWIQLASGPNSTALPEQFSRMKNRNRELFEGISGYISEERGKARLLIGPFRNNEEATIFTEDLASVHIPAFTWTSQPGQAIRKLPSE</sequence>
<protein>
    <submittedName>
        <fullName evidence="1">Tetratricopeptide repeat protein</fullName>
    </submittedName>
</protein>
<dbReference type="Gene3D" id="1.25.40.10">
    <property type="entry name" value="Tetratricopeptide repeat domain"/>
    <property type="match status" value="1"/>
</dbReference>
<dbReference type="RefSeq" id="WP_187708027.1">
    <property type="nucleotide sequence ID" value="NZ_CP060782.1"/>
</dbReference>
<dbReference type="InterPro" id="IPR011990">
    <property type="entry name" value="TPR-like_helical_dom_sf"/>
</dbReference>
<dbReference type="SUPFAM" id="SSF48452">
    <property type="entry name" value="TPR-like"/>
    <property type="match status" value="1"/>
</dbReference>
<organism evidence="1 2">
    <name type="scientific">Sphingomonas sediminicola</name>
    <dbReference type="NCBI Taxonomy" id="386874"/>
    <lineage>
        <taxon>Bacteria</taxon>
        <taxon>Pseudomonadati</taxon>
        <taxon>Pseudomonadota</taxon>
        <taxon>Alphaproteobacteria</taxon>
        <taxon>Sphingomonadales</taxon>
        <taxon>Sphingomonadaceae</taxon>
        <taxon>Sphingomonas</taxon>
    </lineage>
</organism>
<proteinExistence type="predicted"/>
<gene>
    <name evidence="1" type="ORF">H9L14_10295</name>
</gene>
<dbReference type="EMBL" id="CP060782">
    <property type="protein sequence ID" value="QNP45071.1"/>
    <property type="molecule type" value="Genomic_DNA"/>
</dbReference>
<name>A0ABX6T5B2_9SPHN</name>
<evidence type="ECO:0000313" key="1">
    <source>
        <dbReference type="EMBL" id="QNP45071.1"/>
    </source>
</evidence>